<reference evidence="1 2" key="1">
    <citation type="submission" date="2018-10" db="EMBL/GenBank/DDBJ databases">
        <title>An updated phylogeny of the Alphaproteobacteria reveals that the parasitic Rickettsiales and Holosporales have independent origins.</title>
        <authorList>
            <person name="Munoz-Gomez S.A."/>
            <person name="Hess S."/>
            <person name="Burger G."/>
            <person name="Lang B.F."/>
            <person name="Susko E."/>
            <person name="Slamovits C.H."/>
            <person name="Roger A.J."/>
        </authorList>
    </citation>
    <scope>NUCLEOTIDE SEQUENCE [LARGE SCALE GENOMIC DNA]</scope>
    <source>
        <strain evidence="1">HOLO01</strain>
    </source>
</reference>
<sequence length="355" mass="40624">MSLNIAFTMENKPMLVRIILSALSLSSSFSIGFASEGTTSLDPKSKLSCIGERLFQDAWEYSKGNYSYYQSFFEPFYKEILDTDVNKVREKRIRLMETSRRIYSAVASKQVESNTRIPHTTHRVWITNAESPHEIPTERLQTYFNNLGILEGNDWEHIFWCLDKTKIPQTVQAIENSGKNIVVRELSEIMPQFRGKGVYERLYNGKYYTAVSDVVRFNLLNIFGGIYSDFGAVFKVDLTPLLDKFDYLFGQEGYLVGTTFVAAQARSPVFNAVLEFIDNLDRVPVEYRSWGDHIVTPRWTALGILTLMMDHYTMESDRVLPIPYGEDSLVKTNHMGSWLGETPMAIALTSPQPSF</sequence>
<evidence type="ECO:0000313" key="1">
    <source>
        <dbReference type="EMBL" id="RZI45173.1"/>
    </source>
</evidence>
<dbReference type="SUPFAM" id="SSF53448">
    <property type="entry name" value="Nucleotide-diphospho-sugar transferases"/>
    <property type="match status" value="1"/>
</dbReference>
<dbReference type="Proteomes" id="UP000293550">
    <property type="component" value="Unassembled WGS sequence"/>
</dbReference>
<name>A0A4Q7DER9_9PROT</name>
<dbReference type="AlphaFoldDB" id="A0A4Q7DER9"/>
<dbReference type="InterPro" id="IPR029044">
    <property type="entry name" value="Nucleotide-diphossugar_trans"/>
</dbReference>
<dbReference type="EMBL" id="SCFB01000023">
    <property type="protein sequence ID" value="RZI45173.1"/>
    <property type="molecule type" value="Genomic_DNA"/>
</dbReference>
<organism evidence="1 2">
    <name type="scientific">Candidatus Finniella inopinata</name>
    <dbReference type="NCBI Taxonomy" id="1696036"/>
    <lineage>
        <taxon>Bacteria</taxon>
        <taxon>Pseudomonadati</taxon>
        <taxon>Pseudomonadota</taxon>
        <taxon>Alphaproteobacteria</taxon>
        <taxon>Holosporales</taxon>
        <taxon>Candidatus Paracaedibacteraceae</taxon>
        <taxon>Candidatus Finniella</taxon>
    </lineage>
</organism>
<dbReference type="Gene3D" id="3.90.550.20">
    <property type="match status" value="1"/>
</dbReference>
<accession>A0A4Q7DER9</accession>
<keyword evidence="2" id="KW-1185">Reference proteome</keyword>
<dbReference type="OrthoDB" id="277808at2"/>
<comment type="caution">
    <text evidence="1">The sequence shown here is derived from an EMBL/GenBank/DDBJ whole genome shotgun (WGS) entry which is preliminary data.</text>
</comment>
<proteinExistence type="predicted"/>
<evidence type="ECO:0000313" key="2">
    <source>
        <dbReference type="Proteomes" id="UP000293550"/>
    </source>
</evidence>
<protein>
    <submittedName>
        <fullName evidence="1">Uncharacterized protein</fullName>
    </submittedName>
</protein>
<gene>
    <name evidence="1" type="ORF">EQU50_08020</name>
</gene>